<reference evidence="1" key="1">
    <citation type="submission" date="2023-04" db="EMBL/GenBank/DDBJ databases">
        <authorList>
            <person name="Vijverberg K."/>
            <person name="Xiong W."/>
            <person name="Schranz E."/>
        </authorList>
    </citation>
    <scope>NUCLEOTIDE SEQUENCE</scope>
</reference>
<gene>
    <name evidence="1" type="ORF">LSALG_LOCUS15405</name>
</gene>
<dbReference type="Proteomes" id="UP001177003">
    <property type="component" value="Chromosome 3"/>
</dbReference>
<evidence type="ECO:0000313" key="1">
    <source>
        <dbReference type="EMBL" id="CAI9275375.1"/>
    </source>
</evidence>
<keyword evidence="2" id="KW-1185">Reference proteome</keyword>
<evidence type="ECO:0000313" key="2">
    <source>
        <dbReference type="Proteomes" id="UP001177003"/>
    </source>
</evidence>
<protein>
    <submittedName>
        <fullName evidence="1">Uncharacterized protein</fullName>
    </submittedName>
</protein>
<organism evidence="1 2">
    <name type="scientific">Lactuca saligna</name>
    <name type="common">Willowleaf lettuce</name>
    <dbReference type="NCBI Taxonomy" id="75948"/>
    <lineage>
        <taxon>Eukaryota</taxon>
        <taxon>Viridiplantae</taxon>
        <taxon>Streptophyta</taxon>
        <taxon>Embryophyta</taxon>
        <taxon>Tracheophyta</taxon>
        <taxon>Spermatophyta</taxon>
        <taxon>Magnoliopsida</taxon>
        <taxon>eudicotyledons</taxon>
        <taxon>Gunneridae</taxon>
        <taxon>Pentapetalae</taxon>
        <taxon>asterids</taxon>
        <taxon>campanulids</taxon>
        <taxon>Asterales</taxon>
        <taxon>Asteraceae</taxon>
        <taxon>Cichorioideae</taxon>
        <taxon>Cichorieae</taxon>
        <taxon>Lactucinae</taxon>
        <taxon>Lactuca</taxon>
    </lineage>
</organism>
<name>A0AA35YJX8_LACSI</name>
<dbReference type="AlphaFoldDB" id="A0AA35YJX8"/>
<proteinExistence type="predicted"/>
<dbReference type="EMBL" id="OX465079">
    <property type="protein sequence ID" value="CAI9275375.1"/>
    <property type="molecule type" value="Genomic_DNA"/>
</dbReference>
<sequence>MLPSTSFIFDDESEDNVDPFTPMTHGEYRILNKKLNHLLRYAGTFSTTNFENSVTSRQSIMQLMQALTSENAKTFEAQKKLVEKSIVKVESVMKHVDSTLLKVKTLATKVDGFLKNFQEKYDNQAITVTKMIEWFCDSLCKENESLYSLHFGIQKDNADLHTDVSSSIISLQNNLEGENKFMDVIAYKTQKINVLQEKLDKVTKDNASMNE</sequence>
<accession>A0AA35YJX8</accession>